<dbReference type="AlphaFoldDB" id="A0A4D5RBE0"/>
<feature type="signal peptide" evidence="1">
    <location>
        <begin position="1"/>
        <end position="15"/>
    </location>
</feature>
<keyword evidence="1" id="KW-0732">Signal</keyword>
<name>A0A4D5RBE0_IXOSC</name>
<accession>A0A4D5RBE0</accession>
<protein>
    <recommendedName>
        <fullName evidence="3">Secreted protein</fullName>
    </recommendedName>
</protein>
<proteinExistence type="predicted"/>
<dbReference type="EMBL" id="GHJT01000399">
    <property type="protein sequence ID" value="MOY34370.1"/>
    <property type="molecule type" value="Transcribed_RNA"/>
</dbReference>
<reference evidence="2" key="1">
    <citation type="submission" date="2019-04" db="EMBL/GenBank/DDBJ databases">
        <title>An insight into the mialome of Ixodes scapularis.</title>
        <authorList>
            <person name="Ribeiro J.M."/>
            <person name="Mather T.N."/>
            <person name="Karim S."/>
        </authorList>
    </citation>
    <scope>NUCLEOTIDE SEQUENCE</scope>
</reference>
<evidence type="ECO:0008006" key="3">
    <source>
        <dbReference type="Google" id="ProtNLM"/>
    </source>
</evidence>
<sequence>MQVALPYLLFGTALGVVIFSRRHMSDKNGRRAAVSIATAADAVTWTYAMPRRHSVRGSCYEGCITALGFVAHVFPAFVPLQTGWRRCP</sequence>
<feature type="chain" id="PRO_5020026900" description="Secreted protein" evidence="1">
    <location>
        <begin position="16"/>
        <end position="88"/>
    </location>
</feature>
<evidence type="ECO:0000256" key="1">
    <source>
        <dbReference type="SAM" id="SignalP"/>
    </source>
</evidence>
<organism evidence="2">
    <name type="scientific">Ixodes scapularis</name>
    <name type="common">Black-legged tick</name>
    <name type="synonym">Deer tick</name>
    <dbReference type="NCBI Taxonomy" id="6945"/>
    <lineage>
        <taxon>Eukaryota</taxon>
        <taxon>Metazoa</taxon>
        <taxon>Ecdysozoa</taxon>
        <taxon>Arthropoda</taxon>
        <taxon>Chelicerata</taxon>
        <taxon>Arachnida</taxon>
        <taxon>Acari</taxon>
        <taxon>Parasitiformes</taxon>
        <taxon>Ixodida</taxon>
        <taxon>Ixodoidea</taxon>
        <taxon>Ixodidae</taxon>
        <taxon>Ixodinae</taxon>
        <taxon>Ixodes</taxon>
    </lineage>
</organism>
<evidence type="ECO:0000313" key="2">
    <source>
        <dbReference type="EMBL" id="MOY34370.1"/>
    </source>
</evidence>